<proteinExistence type="predicted"/>
<dbReference type="RefSeq" id="WP_157985708.1">
    <property type="nucleotide sequence ID" value="NZ_JALBUU010000125.1"/>
</dbReference>
<evidence type="ECO:0000313" key="2">
    <source>
        <dbReference type="Proteomes" id="UP001201985"/>
    </source>
</evidence>
<accession>A0ABS9WCI3</accession>
<dbReference type="EMBL" id="JALBUU010000125">
    <property type="protein sequence ID" value="MCI0757010.1"/>
    <property type="molecule type" value="Genomic_DNA"/>
</dbReference>
<dbReference type="Proteomes" id="UP001201985">
    <property type="component" value="Unassembled WGS sequence"/>
</dbReference>
<dbReference type="InterPro" id="IPR007486">
    <property type="entry name" value="YebE"/>
</dbReference>
<name>A0ABS9WCI3_9PROT</name>
<sequence>MTLVIQRLFAMFSPAAAPRDGDSQALAEQALEMPADLAVAARAEAAAGAAQRRGAAPPPPYRVLQEAVAAKLLHAWLQNRHQTLFPLALNLRNLKPEVRALLVELLAAGARMASLEEDGVSQRASAVLATMGGGAEEAALLDRALQQPQPLPGLLDGARDAGLGAHAYAAALLLAGRSGRLERAWTDYLAARFALPAELVLDLERRSGGRRIRRKPR</sequence>
<evidence type="ECO:0000313" key="1">
    <source>
        <dbReference type="EMBL" id="MCI0757010.1"/>
    </source>
</evidence>
<gene>
    <name evidence="1" type="ORF">MON41_25575</name>
</gene>
<reference evidence="1 2" key="1">
    <citation type="submission" date="2022-03" db="EMBL/GenBank/DDBJ databases">
        <title>Complete genome analysis of Roseomonas KG 17.1 : a prolific producer of plant growth promoters.</title>
        <authorList>
            <person name="Saadouli I."/>
            <person name="Najjari A."/>
            <person name="Mosbah A."/>
            <person name="Ouzari H.I."/>
        </authorList>
    </citation>
    <scope>NUCLEOTIDE SEQUENCE [LARGE SCALE GENOMIC DNA]</scope>
    <source>
        <strain evidence="1 2">KG17-1</strain>
    </source>
</reference>
<comment type="caution">
    <text evidence="1">The sequence shown here is derived from an EMBL/GenBank/DDBJ whole genome shotgun (WGS) entry which is preliminary data.</text>
</comment>
<organism evidence="1 2">
    <name type="scientific">Teichococcus vastitatis</name>
    <dbReference type="NCBI Taxonomy" id="2307076"/>
    <lineage>
        <taxon>Bacteria</taxon>
        <taxon>Pseudomonadati</taxon>
        <taxon>Pseudomonadota</taxon>
        <taxon>Alphaproteobacteria</taxon>
        <taxon>Acetobacterales</taxon>
        <taxon>Roseomonadaceae</taxon>
        <taxon>Roseomonas</taxon>
    </lineage>
</organism>
<dbReference type="Pfam" id="PF04391">
    <property type="entry name" value="DUF533"/>
    <property type="match status" value="1"/>
</dbReference>
<protein>
    <submittedName>
        <fullName evidence="1">DUF533 domain-containing protein</fullName>
    </submittedName>
</protein>
<keyword evidence="2" id="KW-1185">Reference proteome</keyword>